<reference evidence="1" key="1">
    <citation type="submission" date="2021-12" db="EMBL/GenBank/DDBJ databases">
        <title>taxonomy of Moraxella sp. ZY201224.</title>
        <authorList>
            <person name="Li F."/>
        </authorList>
    </citation>
    <scope>NUCLEOTIDE SEQUENCE</scope>
    <source>
        <strain evidence="1">ZY201224</strain>
    </source>
</reference>
<evidence type="ECO:0000313" key="2">
    <source>
        <dbReference type="Proteomes" id="UP001063782"/>
    </source>
</evidence>
<gene>
    <name evidence="1" type="ORF">LU297_01050</name>
</gene>
<keyword evidence="2" id="KW-1185">Reference proteome</keyword>
<accession>A0ABY6F4Q4</accession>
<dbReference type="Proteomes" id="UP001063782">
    <property type="component" value="Chromosome"/>
</dbReference>
<sequence length="47" mass="4909">MQATQKTPAAVMNILSKGKEKPITTEMILAVLAKLSQGNAEPLALSA</sequence>
<name>A0ABY6F4Q4_9GAMM</name>
<evidence type="ECO:0000313" key="1">
    <source>
        <dbReference type="EMBL" id="UXZ05073.1"/>
    </source>
</evidence>
<proteinExistence type="predicted"/>
<dbReference type="RefSeq" id="WP_263076574.1">
    <property type="nucleotide sequence ID" value="NZ_CP089977.1"/>
</dbReference>
<organism evidence="1 2">
    <name type="scientific">Moraxella nasicaprae</name>
    <dbReference type="NCBI Taxonomy" id="2904122"/>
    <lineage>
        <taxon>Bacteria</taxon>
        <taxon>Pseudomonadati</taxon>
        <taxon>Pseudomonadota</taxon>
        <taxon>Gammaproteobacteria</taxon>
        <taxon>Moraxellales</taxon>
        <taxon>Moraxellaceae</taxon>
        <taxon>Moraxella</taxon>
    </lineage>
</organism>
<protein>
    <submittedName>
        <fullName evidence="1">Uncharacterized protein</fullName>
    </submittedName>
</protein>
<dbReference type="EMBL" id="CP089977">
    <property type="protein sequence ID" value="UXZ05073.1"/>
    <property type="molecule type" value="Genomic_DNA"/>
</dbReference>